<feature type="transmembrane region" description="Helical" evidence="15">
    <location>
        <begin position="6"/>
        <end position="24"/>
    </location>
</feature>
<dbReference type="PRINTS" id="PR00385">
    <property type="entry name" value="P450"/>
</dbReference>
<dbReference type="Pfam" id="PF00067">
    <property type="entry name" value="p450"/>
    <property type="match status" value="1"/>
</dbReference>
<evidence type="ECO:0000256" key="2">
    <source>
        <dbReference type="ARBA" id="ARBA00003690"/>
    </source>
</evidence>
<evidence type="ECO:0000256" key="7">
    <source>
        <dbReference type="ARBA" id="ARBA00022723"/>
    </source>
</evidence>
<evidence type="ECO:0000256" key="13">
    <source>
        <dbReference type="ARBA" id="ARBA00023136"/>
    </source>
</evidence>
<evidence type="ECO:0000256" key="9">
    <source>
        <dbReference type="ARBA" id="ARBA00022848"/>
    </source>
</evidence>
<comment type="function">
    <text evidence="2">May be involved in the metabolism of insect hormones and in the breakdown of synthetic insecticides.</text>
</comment>
<dbReference type="InterPro" id="IPR050196">
    <property type="entry name" value="Cytochrome_P450_Monoox"/>
</dbReference>
<keyword evidence="15" id="KW-1133">Transmembrane helix</keyword>
<feature type="binding site" description="axial binding residue" evidence="14">
    <location>
        <position position="448"/>
    </location>
    <ligand>
        <name>heme</name>
        <dbReference type="ChEBI" id="CHEBI:30413"/>
    </ligand>
    <ligandPart>
        <name>Fe</name>
        <dbReference type="ChEBI" id="CHEBI:18248"/>
    </ligandPart>
</feature>
<dbReference type="SUPFAM" id="SSF48264">
    <property type="entry name" value="Cytochrome P450"/>
    <property type="match status" value="1"/>
</dbReference>
<keyword evidence="8" id="KW-0256">Endoplasmic reticulum</keyword>
<keyword evidence="15" id="KW-0812">Transmembrane</keyword>
<keyword evidence="10" id="KW-0560">Oxidoreductase</keyword>
<evidence type="ECO:0000256" key="6">
    <source>
        <dbReference type="ARBA" id="ARBA00022617"/>
    </source>
</evidence>
<dbReference type="Gene3D" id="1.10.630.10">
    <property type="entry name" value="Cytochrome P450"/>
    <property type="match status" value="1"/>
</dbReference>
<gene>
    <name evidence="16" type="ORF">ABEB36_006755</name>
</gene>
<keyword evidence="11 14" id="KW-0408">Iron</keyword>
<dbReference type="EMBL" id="JBDJPC010000005">
    <property type="protein sequence ID" value="KAL1501436.1"/>
    <property type="molecule type" value="Genomic_DNA"/>
</dbReference>
<reference evidence="16 17" key="1">
    <citation type="submission" date="2024-05" db="EMBL/GenBank/DDBJ databases">
        <title>Genetic variation in Jamaican populations of the coffee berry borer (Hypothenemus hampei).</title>
        <authorList>
            <person name="Errbii M."/>
            <person name="Myrie A."/>
        </authorList>
    </citation>
    <scope>NUCLEOTIDE SEQUENCE [LARGE SCALE GENOMIC DNA]</scope>
    <source>
        <strain evidence="16">JA-Hopewell-2020-01-JO</strain>
        <tissue evidence="16">Whole body</tissue>
    </source>
</reference>
<organism evidence="16 17">
    <name type="scientific">Hypothenemus hampei</name>
    <name type="common">Coffee berry borer</name>
    <dbReference type="NCBI Taxonomy" id="57062"/>
    <lineage>
        <taxon>Eukaryota</taxon>
        <taxon>Metazoa</taxon>
        <taxon>Ecdysozoa</taxon>
        <taxon>Arthropoda</taxon>
        <taxon>Hexapoda</taxon>
        <taxon>Insecta</taxon>
        <taxon>Pterygota</taxon>
        <taxon>Neoptera</taxon>
        <taxon>Endopterygota</taxon>
        <taxon>Coleoptera</taxon>
        <taxon>Polyphaga</taxon>
        <taxon>Cucujiformia</taxon>
        <taxon>Curculionidae</taxon>
        <taxon>Scolytinae</taxon>
        <taxon>Hypothenemus</taxon>
    </lineage>
</organism>
<name>A0ABD1ERM8_HYPHA</name>
<comment type="cofactor">
    <cofactor evidence="1 14">
        <name>heme</name>
        <dbReference type="ChEBI" id="CHEBI:30413"/>
    </cofactor>
</comment>
<evidence type="ECO:0000256" key="1">
    <source>
        <dbReference type="ARBA" id="ARBA00001971"/>
    </source>
</evidence>
<keyword evidence="12" id="KW-0503">Monooxygenase</keyword>
<protein>
    <recommendedName>
        <fullName evidence="18">Cytochrome P450</fullName>
    </recommendedName>
</protein>
<dbReference type="GO" id="GO:0046872">
    <property type="term" value="F:metal ion binding"/>
    <property type="evidence" value="ECO:0007669"/>
    <property type="project" value="UniProtKB-KW"/>
</dbReference>
<evidence type="ECO:0000256" key="3">
    <source>
        <dbReference type="ARBA" id="ARBA00004174"/>
    </source>
</evidence>
<evidence type="ECO:0008006" key="18">
    <source>
        <dbReference type="Google" id="ProtNLM"/>
    </source>
</evidence>
<keyword evidence="7 14" id="KW-0479">Metal-binding</keyword>
<dbReference type="AlphaFoldDB" id="A0ABD1ERM8"/>
<evidence type="ECO:0000256" key="5">
    <source>
        <dbReference type="ARBA" id="ARBA00010617"/>
    </source>
</evidence>
<proteinExistence type="inferred from homology"/>
<dbReference type="PANTHER" id="PTHR24291">
    <property type="entry name" value="CYTOCHROME P450 FAMILY 4"/>
    <property type="match status" value="1"/>
</dbReference>
<keyword evidence="13 15" id="KW-0472">Membrane</keyword>
<evidence type="ECO:0000313" key="17">
    <source>
        <dbReference type="Proteomes" id="UP001566132"/>
    </source>
</evidence>
<dbReference type="CDD" id="cd20628">
    <property type="entry name" value="CYP4"/>
    <property type="match status" value="1"/>
</dbReference>
<dbReference type="InterPro" id="IPR036396">
    <property type="entry name" value="Cyt_P450_sf"/>
</dbReference>
<evidence type="ECO:0000256" key="14">
    <source>
        <dbReference type="PIRSR" id="PIRSR602401-1"/>
    </source>
</evidence>
<dbReference type="InterPro" id="IPR001128">
    <property type="entry name" value="Cyt_P450"/>
</dbReference>
<evidence type="ECO:0000256" key="4">
    <source>
        <dbReference type="ARBA" id="ARBA00004406"/>
    </source>
</evidence>
<comment type="subcellular location">
    <subcellularLocation>
        <location evidence="4">Endoplasmic reticulum membrane</location>
        <topology evidence="4">Peripheral membrane protein</topology>
    </subcellularLocation>
    <subcellularLocation>
        <location evidence="3">Microsome membrane</location>
        <topology evidence="3">Peripheral membrane protein</topology>
    </subcellularLocation>
</comment>
<sequence length="503" mass="58854">MTPENRIDVILRTFVAFTFVIWILQKIWNRRRLYLASLKLPGPLALPFIGSAFYFLGNPHDIFDQITQMFDRYPGIFRVWFGSRLFYAVSNPKYIEILLTNPQCLKKEKLYALIEPIVGQGLFTARSVSYWKKHRKIIMPTFNQRILDSFVEIFAEQSEILCRILKKFHGKGEIEIFRLVSACSLDILSETAMGIKVNTQSSNEMAPNFSKWVDRVMEITMIRVFNIFYHNEMIFNMSSLGREFHEANSKIRSFVKKILNEKKRLRNLMPQETFLRKKVAFLDLLLNINDQENVHFSDDELLDETITFMIGGTDTTATTNCFVLTMLGMHQEIQQKVFAEILDVVGPIESVKCEHLSQLKYLERVIKETLRLFPVGPYVVRYATETINLGDYIIEKGCSIFFGIRNVHMNEKYWPDPYKFDPNRFLPEEIAKRPPASYIPFCYGPRNCIGMNYGMMVMKALLTTILQKYKVFTSYKHVRDIDLKTNLMLRPNNGYKIALKLRN</sequence>
<evidence type="ECO:0000256" key="12">
    <source>
        <dbReference type="ARBA" id="ARBA00023033"/>
    </source>
</evidence>
<keyword evidence="17" id="KW-1185">Reference proteome</keyword>
<dbReference type="PANTHER" id="PTHR24291:SF189">
    <property type="entry name" value="CYTOCHROME P450 4C3-RELATED"/>
    <property type="match status" value="1"/>
</dbReference>
<dbReference type="Proteomes" id="UP001566132">
    <property type="component" value="Unassembled WGS sequence"/>
</dbReference>
<evidence type="ECO:0000256" key="11">
    <source>
        <dbReference type="ARBA" id="ARBA00023004"/>
    </source>
</evidence>
<evidence type="ECO:0000256" key="10">
    <source>
        <dbReference type="ARBA" id="ARBA00023002"/>
    </source>
</evidence>
<accession>A0ABD1ERM8</accession>
<comment type="caution">
    <text evidence="16">The sequence shown here is derived from an EMBL/GenBank/DDBJ whole genome shotgun (WGS) entry which is preliminary data.</text>
</comment>
<feature type="transmembrane region" description="Helical" evidence="15">
    <location>
        <begin position="36"/>
        <end position="56"/>
    </location>
</feature>
<evidence type="ECO:0000313" key="16">
    <source>
        <dbReference type="EMBL" id="KAL1501436.1"/>
    </source>
</evidence>
<keyword evidence="6 14" id="KW-0349">Heme</keyword>
<keyword evidence="9" id="KW-0492">Microsome</keyword>
<dbReference type="PRINTS" id="PR00463">
    <property type="entry name" value="EP450I"/>
</dbReference>
<evidence type="ECO:0000256" key="8">
    <source>
        <dbReference type="ARBA" id="ARBA00022824"/>
    </source>
</evidence>
<dbReference type="GO" id="GO:0004497">
    <property type="term" value="F:monooxygenase activity"/>
    <property type="evidence" value="ECO:0007669"/>
    <property type="project" value="UniProtKB-KW"/>
</dbReference>
<dbReference type="InterPro" id="IPR002401">
    <property type="entry name" value="Cyt_P450_E_grp-I"/>
</dbReference>
<dbReference type="GO" id="GO:0005789">
    <property type="term" value="C:endoplasmic reticulum membrane"/>
    <property type="evidence" value="ECO:0007669"/>
    <property type="project" value="UniProtKB-SubCell"/>
</dbReference>
<evidence type="ECO:0000256" key="15">
    <source>
        <dbReference type="SAM" id="Phobius"/>
    </source>
</evidence>
<comment type="similarity">
    <text evidence="5">Belongs to the cytochrome P450 family.</text>
</comment>